<dbReference type="PANTHER" id="PTHR22930">
    <property type="match status" value="1"/>
</dbReference>
<feature type="compositionally biased region" description="Basic and acidic residues" evidence="8">
    <location>
        <begin position="10"/>
        <end position="19"/>
    </location>
</feature>
<protein>
    <submittedName>
        <fullName evidence="11">Uncharacterized protein</fullName>
    </submittedName>
</protein>
<dbReference type="GO" id="GO:0004518">
    <property type="term" value="F:nuclease activity"/>
    <property type="evidence" value="ECO:0007669"/>
    <property type="project" value="UniProtKB-KW"/>
</dbReference>
<dbReference type="InterPro" id="IPR058353">
    <property type="entry name" value="DUF8040"/>
</dbReference>
<feature type="domain" description="DUF8040" evidence="10">
    <location>
        <begin position="249"/>
        <end position="341"/>
    </location>
</feature>
<evidence type="ECO:0000313" key="11">
    <source>
        <dbReference type="EMBL" id="OAY74502.1"/>
    </source>
</evidence>
<dbReference type="EMBL" id="LSRQ01002377">
    <property type="protein sequence ID" value="OAY74502.1"/>
    <property type="molecule type" value="Genomic_DNA"/>
</dbReference>
<evidence type="ECO:0000256" key="4">
    <source>
        <dbReference type="ARBA" id="ARBA00022722"/>
    </source>
</evidence>
<organism evidence="11 12">
    <name type="scientific">Ananas comosus</name>
    <name type="common">Pineapple</name>
    <name type="synonym">Ananas ananas</name>
    <dbReference type="NCBI Taxonomy" id="4615"/>
    <lineage>
        <taxon>Eukaryota</taxon>
        <taxon>Viridiplantae</taxon>
        <taxon>Streptophyta</taxon>
        <taxon>Embryophyta</taxon>
        <taxon>Tracheophyta</taxon>
        <taxon>Spermatophyta</taxon>
        <taxon>Magnoliopsida</taxon>
        <taxon>Liliopsida</taxon>
        <taxon>Poales</taxon>
        <taxon>Bromeliaceae</taxon>
        <taxon>Bromelioideae</taxon>
        <taxon>Ananas</taxon>
    </lineage>
</organism>
<sequence>MYVRFIELEREPEEREGSKEPPYPNEARSQSSTEVMELFNGGGDMSEGFDLLQEPRGATMATKMGVYPVSPLDPIYIWRRMMMTKLILRSHSFSLFRTPKPYCRLPFPLLKPLREISLGWGQGVLTARNARWELRRIGFGQGRFWMWHCEPTAPLQSASIEYPITTTDSYVRSSLHPPSARIALPQVHRRHIDSAPSPNITPAAREEEDMRIKFPFASLAEVARGCPVLLDILSQFISVHLLRCRTWLFTGHQMLCDILFCHHERCFHYFRMSATTFIALRYKLIGEGLKSSTRNMTAGEHLAIFLFGVGHGVANQILAETFQYSGETISRYFNNIVRGIVRLKDEYIMLPSNNTAVHSRIRDNPNFYPFKYYLVNSRYTSTDRFLTPYGGERYHISQFDANTQDHLYNHRHAQLRNVVEKTFGILKKHFKILNVAKPFSYKVQCLITMACYVIHNFIRRHHANDSLFSDELDKQDAEDENEES</sequence>
<feature type="region of interest" description="Disordered" evidence="8">
    <location>
        <begin position="10"/>
        <end position="32"/>
    </location>
</feature>
<feature type="domain" description="DDE Tnp4" evidence="9">
    <location>
        <begin position="358"/>
        <end position="456"/>
    </location>
</feature>
<dbReference type="InterPro" id="IPR045249">
    <property type="entry name" value="HARBI1-like"/>
</dbReference>
<dbReference type="GO" id="GO:0046872">
    <property type="term" value="F:metal ion binding"/>
    <property type="evidence" value="ECO:0007669"/>
    <property type="project" value="UniProtKB-KW"/>
</dbReference>
<evidence type="ECO:0000256" key="8">
    <source>
        <dbReference type="SAM" id="MobiDB-lite"/>
    </source>
</evidence>
<comment type="caution">
    <text evidence="11">The sequence shown here is derived from an EMBL/GenBank/DDBJ whole genome shotgun (WGS) entry which is preliminary data.</text>
</comment>
<reference evidence="11 12" key="1">
    <citation type="journal article" date="2016" name="DNA Res.">
        <title>The draft genome of MD-2 pineapple using hybrid error correction of long reads.</title>
        <authorList>
            <person name="Redwan R.M."/>
            <person name="Saidin A."/>
            <person name="Kumar S.V."/>
        </authorList>
    </citation>
    <scope>NUCLEOTIDE SEQUENCE [LARGE SCALE GENOMIC DNA]</scope>
    <source>
        <strain evidence="12">cv. MD2</strain>
        <tissue evidence="11">Leaf</tissue>
    </source>
</reference>
<dbReference type="Pfam" id="PF26138">
    <property type="entry name" value="DUF8040"/>
    <property type="match status" value="1"/>
</dbReference>
<dbReference type="GO" id="GO:0005634">
    <property type="term" value="C:nucleus"/>
    <property type="evidence" value="ECO:0007669"/>
    <property type="project" value="UniProtKB-SubCell"/>
</dbReference>
<comment type="cofactor">
    <cofactor evidence="1">
        <name>a divalent metal cation</name>
        <dbReference type="ChEBI" id="CHEBI:60240"/>
    </cofactor>
</comment>
<evidence type="ECO:0000256" key="1">
    <source>
        <dbReference type="ARBA" id="ARBA00001968"/>
    </source>
</evidence>
<evidence type="ECO:0000256" key="2">
    <source>
        <dbReference type="ARBA" id="ARBA00004123"/>
    </source>
</evidence>
<keyword evidence="4" id="KW-0540">Nuclease</keyword>
<accession>A0A199VBK9</accession>
<evidence type="ECO:0000256" key="5">
    <source>
        <dbReference type="ARBA" id="ARBA00022723"/>
    </source>
</evidence>
<dbReference type="Proteomes" id="UP000092600">
    <property type="component" value="Unassembled WGS sequence"/>
</dbReference>
<feature type="non-terminal residue" evidence="11">
    <location>
        <position position="484"/>
    </location>
</feature>
<keyword evidence="6" id="KW-0378">Hydrolase</keyword>
<dbReference type="STRING" id="4615.A0A199VBK9"/>
<dbReference type="Pfam" id="PF13359">
    <property type="entry name" value="DDE_Tnp_4"/>
    <property type="match status" value="1"/>
</dbReference>
<keyword evidence="7" id="KW-0539">Nucleus</keyword>
<dbReference type="GO" id="GO:0016787">
    <property type="term" value="F:hydrolase activity"/>
    <property type="evidence" value="ECO:0007669"/>
    <property type="project" value="UniProtKB-KW"/>
</dbReference>
<dbReference type="PANTHER" id="PTHR22930:SF259">
    <property type="entry name" value="OS08G0106900 PROTEIN"/>
    <property type="match status" value="1"/>
</dbReference>
<name>A0A199VBK9_ANACO</name>
<dbReference type="InterPro" id="IPR027806">
    <property type="entry name" value="HARBI1_dom"/>
</dbReference>
<evidence type="ECO:0000259" key="9">
    <source>
        <dbReference type="Pfam" id="PF13359"/>
    </source>
</evidence>
<comment type="subcellular location">
    <subcellularLocation>
        <location evidence="2">Nucleus</location>
    </subcellularLocation>
</comment>
<evidence type="ECO:0000256" key="3">
    <source>
        <dbReference type="ARBA" id="ARBA00006958"/>
    </source>
</evidence>
<dbReference type="AlphaFoldDB" id="A0A199VBK9"/>
<comment type="similarity">
    <text evidence="3">Belongs to the HARBI1 family.</text>
</comment>
<keyword evidence="5" id="KW-0479">Metal-binding</keyword>
<evidence type="ECO:0000256" key="6">
    <source>
        <dbReference type="ARBA" id="ARBA00022801"/>
    </source>
</evidence>
<proteinExistence type="inferred from homology"/>
<evidence type="ECO:0000259" key="10">
    <source>
        <dbReference type="Pfam" id="PF26138"/>
    </source>
</evidence>
<evidence type="ECO:0000256" key="7">
    <source>
        <dbReference type="ARBA" id="ARBA00023242"/>
    </source>
</evidence>
<evidence type="ECO:0000313" key="12">
    <source>
        <dbReference type="Proteomes" id="UP000092600"/>
    </source>
</evidence>
<gene>
    <name evidence="11" type="ORF">ACMD2_17093</name>
</gene>